<keyword evidence="1" id="KW-0479">Metal-binding</keyword>
<keyword evidence="3" id="KW-0464">Manganese</keyword>
<dbReference type="OrthoDB" id="9806388at2"/>
<dbReference type="Pfam" id="PF16189">
    <property type="entry name" value="Creatinase_N_2"/>
    <property type="match status" value="1"/>
</dbReference>
<evidence type="ECO:0000259" key="5">
    <source>
        <dbReference type="Pfam" id="PF01321"/>
    </source>
</evidence>
<dbReference type="Pfam" id="PF16188">
    <property type="entry name" value="Peptidase_M24_C"/>
    <property type="match status" value="1"/>
</dbReference>
<dbReference type="GO" id="GO:0016787">
    <property type="term" value="F:hydrolase activity"/>
    <property type="evidence" value="ECO:0007669"/>
    <property type="project" value="UniProtKB-KW"/>
</dbReference>
<dbReference type="RefSeq" id="WP_014624156.1">
    <property type="nucleotide sequence ID" value="NC_017583.1"/>
</dbReference>
<evidence type="ECO:0000259" key="6">
    <source>
        <dbReference type="Pfam" id="PF16188"/>
    </source>
</evidence>
<dbReference type="SUPFAM" id="SSF55920">
    <property type="entry name" value="Creatinase/aminopeptidase"/>
    <property type="match status" value="1"/>
</dbReference>
<dbReference type="EMBL" id="CP002903">
    <property type="protein sequence ID" value="AEJ60758.1"/>
    <property type="molecule type" value="Genomic_DNA"/>
</dbReference>
<dbReference type="InterPro" id="IPR000994">
    <property type="entry name" value="Pept_M24"/>
</dbReference>
<proteinExistence type="predicted"/>
<evidence type="ECO:0000256" key="3">
    <source>
        <dbReference type="ARBA" id="ARBA00023211"/>
    </source>
</evidence>
<dbReference type="KEGG" id="stq:Spith_0478"/>
<feature type="domain" description="Peptidase M24 C-terminal" evidence="6">
    <location>
        <begin position="529"/>
        <end position="587"/>
    </location>
</feature>
<evidence type="ECO:0000256" key="1">
    <source>
        <dbReference type="ARBA" id="ARBA00022723"/>
    </source>
</evidence>
<sequence>MEVRERLARLREVMREEGLAGYVVHDADPHLSEYPPEHWKVRSYFSGFEGSAGVLVVTQDRVGLWTDSRYFLEAEAVLEGTGIELFREGTAGVPWWGEWVAQEVGEGGVVGFDGRVWAKGVVDRLRWVCGEAGVRVRSVDLAGRVWKGRPPLPAEPVWLVPEARVGMSRREKLRRVREELERMEADWVFLAGLDEVCWLCNIRGGDVAYNPVALGYALVGKEEGWVFLQEGAVGPEVRAALERDGWGVRGYGEVEEAVRGVWRRVWLDPERVPAVVWDWVQGEVVEAGSPVAGMKVRKTRAEREGFEGAMVWDGRALVRFVRWLEGEWEQGRVYTERELAGRLAEERKAEEGFICESFAPIVGFGPNGAVVHYNPARGVPARVEGDGLLLVDSGAHYRWGSTDITRVFCKGTPTEEQRRDYTLVLKAHIALASTAFPAGLSGFHLDVLARGVLARHGLGYGHGTGHGVGHVLCVHEGPISFRPDGKAFPLDEGMVLSIEPGVYRPGKWGVRLENLVWVEGREQNEFGRFLGFRPLTLFPFERSLIVRELLTHEELAWLDDYHRMVWEVLGSALDGEDARWLEARCRSL</sequence>
<dbReference type="GO" id="GO:0005737">
    <property type="term" value="C:cytoplasm"/>
    <property type="evidence" value="ECO:0007669"/>
    <property type="project" value="UniProtKB-ARBA"/>
</dbReference>
<dbReference type="HOGENOM" id="CLU_011781_2_4_12"/>
<gene>
    <name evidence="7" type="ordered locus">Spith_0478</name>
</gene>
<dbReference type="GO" id="GO:0046872">
    <property type="term" value="F:metal ion binding"/>
    <property type="evidence" value="ECO:0007669"/>
    <property type="project" value="UniProtKB-KW"/>
</dbReference>
<keyword evidence="8" id="KW-1185">Reference proteome</keyword>
<reference evidence="7 8" key="1">
    <citation type="submission" date="2011-06" db="EMBL/GenBank/DDBJ databases">
        <title>The complete genome of Spirochaeta thermophila DSM 6578.</title>
        <authorList>
            <consortium name="US DOE Joint Genome Institute (JGI-PGF)"/>
            <person name="Lucas S."/>
            <person name="Lapidus A."/>
            <person name="Bruce D."/>
            <person name="Goodwin L."/>
            <person name="Pitluck S."/>
            <person name="Peters L."/>
            <person name="Kyrpides N."/>
            <person name="Mavromatis K."/>
            <person name="Ivanova N."/>
            <person name="Mikailova N."/>
            <person name="Pagani I."/>
            <person name="Chertkov O."/>
            <person name="Detter J.C."/>
            <person name="Tapia R."/>
            <person name="Han C."/>
            <person name="Land M."/>
            <person name="Hauser L."/>
            <person name="Markowitz V."/>
            <person name="Cheng J.-F."/>
            <person name="Hugenholtz P."/>
            <person name="Woyke T."/>
            <person name="Wu D."/>
            <person name="Spring S."/>
            <person name="Merkhoffer B."/>
            <person name="Schneider S."/>
            <person name="Klenk H.-P."/>
            <person name="Eisen J.A."/>
        </authorList>
    </citation>
    <scope>NUCLEOTIDE SEQUENCE [LARGE SCALE GENOMIC DNA]</scope>
    <source>
        <strain evidence="8">ATCC 700085 / DSM 6578 / Z-1203</strain>
    </source>
</reference>
<organism evidence="7 8">
    <name type="scientific">Winmispira thermophila (strain ATCC 700085 / DSM 6578 / Z-1203)</name>
    <name type="common">Spirochaeta thermophila</name>
    <dbReference type="NCBI Taxonomy" id="869211"/>
    <lineage>
        <taxon>Bacteria</taxon>
        <taxon>Pseudomonadati</taxon>
        <taxon>Spirochaetota</taxon>
        <taxon>Spirochaetia</taxon>
        <taxon>Winmispirales</taxon>
        <taxon>Winmispiraceae</taxon>
        <taxon>Winmispira</taxon>
    </lineage>
</organism>
<evidence type="ECO:0000256" key="2">
    <source>
        <dbReference type="ARBA" id="ARBA00022801"/>
    </source>
</evidence>
<dbReference type="InterPro" id="IPR032416">
    <property type="entry name" value="Peptidase_M24_C"/>
</dbReference>
<protein>
    <submittedName>
        <fullName evidence="7">Peptidase M24</fullName>
    </submittedName>
</protein>
<evidence type="ECO:0000259" key="4">
    <source>
        <dbReference type="Pfam" id="PF00557"/>
    </source>
</evidence>
<dbReference type="Gene3D" id="3.90.230.10">
    <property type="entry name" value="Creatinase/methionine aminopeptidase superfamily"/>
    <property type="match status" value="1"/>
</dbReference>
<dbReference type="Pfam" id="PF00557">
    <property type="entry name" value="Peptidase_M24"/>
    <property type="match status" value="1"/>
</dbReference>
<feature type="domain" description="Creatinase N-terminal" evidence="5">
    <location>
        <begin position="6"/>
        <end position="132"/>
    </location>
</feature>
<dbReference type="Pfam" id="PF01321">
    <property type="entry name" value="Creatinase_N"/>
    <property type="match status" value="1"/>
</dbReference>
<keyword evidence="2" id="KW-0378">Hydrolase</keyword>
<dbReference type="InterPro" id="IPR000587">
    <property type="entry name" value="Creatinase_N"/>
</dbReference>
<dbReference type="AlphaFoldDB" id="G0GF59"/>
<feature type="domain" description="Peptidase M24" evidence="4">
    <location>
        <begin position="309"/>
        <end position="518"/>
    </location>
</feature>
<dbReference type="STRING" id="869211.Spith_0478"/>
<dbReference type="PANTHER" id="PTHR43763:SF6">
    <property type="entry name" value="XAA-PRO AMINOPEPTIDASE 1"/>
    <property type="match status" value="1"/>
</dbReference>
<dbReference type="SUPFAM" id="SSF53092">
    <property type="entry name" value="Creatinase/prolidase N-terminal domain"/>
    <property type="match status" value="1"/>
</dbReference>
<dbReference type="InterPro" id="IPR029149">
    <property type="entry name" value="Creatin/AminoP/Spt16_N"/>
</dbReference>
<evidence type="ECO:0000313" key="8">
    <source>
        <dbReference type="Proteomes" id="UP000007254"/>
    </source>
</evidence>
<name>G0GF59_WINT7</name>
<dbReference type="PANTHER" id="PTHR43763">
    <property type="entry name" value="XAA-PRO AMINOPEPTIDASE 1"/>
    <property type="match status" value="1"/>
</dbReference>
<evidence type="ECO:0000313" key="7">
    <source>
        <dbReference type="EMBL" id="AEJ60758.1"/>
    </source>
</evidence>
<dbReference type="InterPro" id="IPR036005">
    <property type="entry name" value="Creatinase/aminopeptidase-like"/>
</dbReference>
<dbReference type="FunFam" id="3.90.230.10:FF:000007">
    <property type="entry name" value="Xaa-Pro aminopeptidase P"/>
    <property type="match status" value="1"/>
</dbReference>
<accession>G0GF59</accession>
<dbReference type="InterPro" id="IPR050422">
    <property type="entry name" value="X-Pro_aminopeptidase_P"/>
</dbReference>
<dbReference type="Proteomes" id="UP000007254">
    <property type="component" value="Chromosome"/>
</dbReference>
<dbReference type="Gene3D" id="3.40.350.10">
    <property type="entry name" value="Creatinase/prolidase N-terminal domain"/>
    <property type="match status" value="2"/>
</dbReference>